<dbReference type="InterPro" id="IPR029058">
    <property type="entry name" value="AB_hydrolase_fold"/>
</dbReference>
<dbReference type="Proteomes" id="UP000481043">
    <property type="component" value="Unassembled WGS sequence"/>
</dbReference>
<sequence length="335" mass="36564">MLKKWISGFVVIAFIMSLVTSVSAATSTNGFKADERMEFGGLVRSFDYYVPSSYTGDEEVPLMLSFHGSGSSSTGQQLLSSYITVAEKEGFIVVFPDSTVIGTDGNILAPGTYSDAYNPNTELVRRWNIDSPAVNLAMQKLSTIDDVGFTEALIDHFVANFNIDESRVYATGMSWGGFFTNHLGVHLNDRIAGIGAVTGQMALSTPQPMLKKGLPVVYVMGDQDPTVPPTGIPGLTYSVKDAISYWLKVNNKARVGSVTYLPYLETTVPDDTNIRREVFSKGNIHKPQVILYTVEGGGHTWPGGPQYLPVSMIGKASQQMNASEVIWNDLKKYSR</sequence>
<dbReference type="AlphaFoldDB" id="A0A6M0Q7S1"/>
<dbReference type="InterPro" id="IPR050955">
    <property type="entry name" value="Plant_Biomass_Hydrol_Est"/>
</dbReference>
<accession>A0A6M0Q7S1</accession>
<keyword evidence="2" id="KW-0378">Hydrolase</keyword>
<evidence type="ECO:0000313" key="5">
    <source>
        <dbReference type="Proteomes" id="UP000481043"/>
    </source>
</evidence>
<dbReference type="Gene3D" id="3.40.50.1820">
    <property type="entry name" value="alpha/beta hydrolase"/>
    <property type="match status" value="1"/>
</dbReference>
<name>A0A6M0Q7S1_9BACI</name>
<gene>
    <name evidence="4" type="ORF">G4D63_11775</name>
</gene>
<evidence type="ECO:0000256" key="3">
    <source>
        <dbReference type="SAM" id="SignalP"/>
    </source>
</evidence>
<feature type="chain" id="PRO_5039687263" description="Prolyl oligopeptidase family serine peptidase" evidence="3">
    <location>
        <begin position="25"/>
        <end position="335"/>
    </location>
</feature>
<dbReference type="PANTHER" id="PTHR43037:SF5">
    <property type="entry name" value="FERULOYL ESTERASE"/>
    <property type="match status" value="1"/>
</dbReference>
<evidence type="ECO:0000256" key="1">
    <source>
        <dbReference type="ARBA" id="ARBA00022729"/>
    </source>
</evidence>
<feature type="signal peptide" evidence="3">
    <location>
        <begin position="1"/>
        <end position="24"/>
    </location>
</feature>
<keyword evidence="1 3" id="KW-0732">Signal</keyword>
<dbReference type="GO" id="GO:0016787">
    <property type="term" value="F:hydrolase activity"/>
    <property type="evidence" value="ECO:0007669"/>
    <property type="project" value="UniProtKB-KW"/>
</dbReference>
<reference evidence="4 5" key="1">
    <citation type="submission" date="2020-02" db="EMBL/GenBank/DDBJ databases">
        <title>Bacillus aquiflavi sp. nov., isolated from yellow water of strong flavor Chinese baijiu in Yibin region of China.</title>
        <authorList>
            <person name="Xie J."/>
        </authorList>
    </citation>
    <scope>NUCLEOTIDE SEQUENCE [LARGE SCALE GENOMIC DNA]</scope>
    <source>
        <strain evidence="4 5">SA4</strain>
    </source>
</reference>
<organism evidence="4 5">
    <name type="scientific">Bacillus mesophilus</name>
    <dbReference type="NCBI Taxonomy" id="1808955"/>
    <lineage>
        <taxon>Bacteria</taxon>
        <taxon>Bacillati</taxon>
        <taxon>Bacillota</taxon>
        <taxon>Bacilli</taxon>
        <taxon>Bacillales</taxon>
        <taxon>Bacillaceae</taxon>
        <taxon>Bacillus</taxon>
    </lineage>
</organism>
<evidence type="ECO:0000256" key="2">
    <source>
        <dbReference type="ARBA" id="ARBA00022801"/>
    </source>
</evidence>
<evidence type="ECO:0008006" key="6">
    <source>
        <dbReference type="Google" id="ProtNLM"/>
    </source>
</evidence>
<comment type="caution">
    <text evidence="4">The sequence shown here is derived from an EMBL/GenBank/DDBJ whole genome shotgun (WGS) entry which is preliminary data.</text>
</comment>
<dbReference type="SUPFAM" id="SSF53474">
    <property type="entry name" value="alpha/beta-Hydrolases"/>
    <property type="match status" value="1"/>
</dbReference>
<dbReference type="PANTHER" id="PTHR43037">
    <property type="entry name" value="UNNAMED PRODUCT-RELATED"/>
    <property type="match status" value="1"/>
</dbReference>
<proteinExistence type="predicted"/>
<dbReference type="EMBL" id="JAAIWM010000003">
    <property type="protein sequence ID" value="NEY72405.1"/>
    <property type="molecule type" value="Genomic_DNA"/>
</dbReference>
<keyword evidence="5" id="KW-1185">Reference proteome</keyword>
<evidence type="ECO:0000313" key="4">
    <source>
        <dbReference type="EMBL" id="NEY72405.1"/>
    </source>
</evidence>
<protein>
    <recommendedName>
        <fullName evidence="6">Prolyl oligopeptidase family serine peptidase</fullName>
    </recommendedName>
</protein>